<dbReference type="RefSeq" id="WP_204518715.1">
    <property type="nucleotide sequence ID" value="NZ_BAABIN010000005.1"/>
</dbReference>
<dbReference type="AlphaFoldDB" id="A0A938Y083"/>
<proteinExistence type="predicted"/>
<reference evidence="1" key="1">
    <citation type="submission" date="2021-01" db="EMBL/GenBank/DDBJ databases">
        <title>Genomic Encyclopedia of Type Strains, Phase IV (KMG-IV): sequencing the most valuable type-strain genomes for metagenomic binning, comparative biology and taxonomic classification.</title>
        <authorList>
            <person name="Goeker M."/>
        </authorList>
    </citation>
    <scope>NUCLEOTIDE SEQUENCE</scope>
    <source>
        <strain evidence="1">DSM 25523</strain>
    </source>
</reference>
<evidence type="ECO:0000313" key="1">
    <source>
        <dbReference type="EMBL" id="MBM7590981.1"/>
    </source>
</evidence>
<sequence length="155" mass="17808">MWEPLLEKLDQHLSQHGVITNLILRTERSLFEEEETREMELYFAAMADNEAGQPYATLHLFPVADTMVEIEVELAFTIADAGKAEIAALWNKAREIVAEIAWTEKNRYLAPDQLVERTVVFDYHFVVDVSETAQRELEPLFARFAQDLAKLLQLG</sequence>
<comment type="caution">
    <text evidence="1">The sequence shown here is derived from an EMBL/GenBank/DDBJ whole genome shotgun (WGS) entry which is preliminary data.</text>
</comment>
<protein>
    <submittedName>
        <fullName evidence="1">Uncharacterized protein</fullName>
    </submittedName>
</protein>
<dbReference type="EMBL" id="JAFBEB010000008">
    <property type="protein sequence ID" value="MBM7590981.1"/>
    <property type="molecule type" value="Genomic_DNA"/>
</dbReference>
<dbReference type="Proteomes" id="UP000717624">
    <property type="component" value="Unassembled WGS sequence"/>
</dbReference>
<keyword evidence="2" id="KW-1185">Reference proteome</keyword>
<organism evidence="1 2">
    <name type="scientific">Brevibacillus fulvus</name>
    <dbReference type="NCBI Taxonomy" id="1125967"/>
    <lineage>
        <taxon>Bacteria</taxon>
        <taxon>Bacillati</taxon>
        <taxon>Bacillota</taxon>
        <taxon>Bacilli</taxon>
        <taxon>Bacillales</taxon>
        <taxon>Paenibacillaceae</taxon>
        <taxon>Brevibacillus</taxon>
    </lineage>
</organism>
<gene>
    <name evidence="1" type="ORF">JOD01_002593</name>
</gene>
<accession>A0A938Y083</accession>
<name>A0A938Y083_9BACL</name>
<evidence type="ECO:0000313" key="2">
    <source>
        <dbReference type="Proteomes" id="UP000717624"/>
    </source>
</evidence>